<sequence length="899" mass="100745">MPNSRVNRGSSGARLNLQNRDPTVKKIPMVFLTNEGASSSSSTCRKKYDVFLSFRGEDTRTGSKWCLDELVKIVECWENNQMVLLRPIFYNVEPSEVRNPLGNFGIALANHEKEFKEKMQRWREALSKAANVSGSHYQEGRTKYKSEWLENRSRIWCHEDANKLLTRNKGSDKIRGIMWLPNLFGQGCHNKYLRSIKLEGCQSITRVPDLCAPNLETLDISCCDELIEIHDSIGLLDKLEFWSLGYCKKLQTLPRTLKLNKRFELRSCPRLERFPDVHPGTKCNITVTDCNIREWPSSLRYLTKGIIRLKIKQCVNLGKFLDSTNKLQLLEEIDTPILDCFYIIGAYSENPDFLSYNGILIDLDFWLENNFFPALRYIHIEHSIIVSIPECIFRLSTLQGIYIDNCEKLREIQNPRLPQSIREVKITNCPSLLPQSSSRLLNEFGKILGILPNRVSEGTEESCEELWLFSKSLGRWNKPNLSEQNQVEVEVECRLVEDIVDSRFVLGNHTDFIKWWGVNVECICCPQKSDITYLPLPSDRNGCGSSSVLNDTELSPFQPVFPTSYGSVMDCGAFNNEGDLGNSMEPTNTGFEPGLTNGFDFGFAQPNLELGSGVSSGFHLGSSSMAHACVNDDSDFKYGSTTEESEDILIRLQSLCFPDFHLLQRQVSPLLLNNCKELREIQNPRLPQSIREVKITKCPSLLPQSSSRLLNEFGKILGILPNRVSEESGGGGGECRLVEVDSRFVLGNHTDFIKWWGVNVECICCPQKSDITYLPLPSDRNGCGSSSVLNDTELSPFQPVFPTSYGSVMDCGAFNNEGDLGNSMEPTNTGFEPGLANGFDFGLAQPNLELGSGVSSGFHLGSSSMAHANVMGSSSMAHDCVNDDSDINMGPPPKKARTS</sequence>
<dbReference type="PANTHER" id="PTHR11017:SF573">
    <property type="entry name" value="ADP-RIBOSYL CYCLASE_CYCLIC ADP-RIBOSE HYDROLASE"/>
    <property type="match status" value="1"/>
</dbReference>
<feature type="domain" description="TIR" evidence="2">
    <location>
        <begin position="1"/>
        <end position="178"/>
    </location>
</feature>
<dbReference type="InterPro" id="IPR044974">
    <property type="entry name" value="Disease_R_plants"/>
</dbReference>
<reference evidence="3" key="1">
    <citation type="submission" date="2020-03" db="EMBL/GenBank/DDBJ databases">
        <title>Castanea mollissima Vanexum genome sequencing.</title>
        <authorList>
            <person name="Staton M."/>
        </authorList>
    </citation>
    <scope>NUCLEOTIDE SEQUENCE</scope>
    <source>
        <tissue evidence="3">Leaf</tissue>
    </source>
</reference>
<dbReference type="Gene3D" id="3.40.50.10140">
    <property type="entry name" value="Toll/interleukin-1 receptor homology (TIR) domain"/>
    <property type="match status" value="1"/>
</dbReference>
<dbReference type="GO" id="GO:0007165">
    <property type="term" value="P:signal transduction"/>
    <property type="evidence" value="ECO:0007669"/>
    <property type="project" value="InterPro"/>
</dbReference>
<dbReference type="PROSITE" id="PS50104">
    <property type="entry name" value="TIR"/>
    <property type="match status" value="1"/>
</dbReference>
<dbReference type="InterPro" id="IPR035897">
    <property type="entry name" value="Toll_tir_struct_dom_sf"/>
</dbReference>
<evidence type="ECO:0000259" key="2">
    <source>
        <dbReference type="PROSITE" id="PS50104"/>
    </source>
</evidence>
<comment type="caution">
    <text evidence="3">The sequence shown here is derived from an EMBL/GenBank/DDBJ whole genome shotgun (WGS) entry which is preliminary data.</text>
</comment>
<accession>A0A8J4QL54</accession>
<dbReference type="Pfam" id="PF01582">
    <property type="entry name" value="TIR"/>
    <property type="match status" value="1"/>
</dbReference>
<dbReference type="InterPro" id="IPR000157">
    <property type="entry name" value="TIR_dom"/>
</dbReference>
<evidence type="ECO:0000313" key="3">
    <source>
        <dbReference type="EMBL" id="KAF3948094.1"/>
    </source>
</evidence>
<dbReference type="GO" id="GO:0006952">
    <property type="term" value="P:defense response"/>
    <property type="evidence" value="ECO:0007669"/>
    <property type="project" value="InterPro"/>
</dbReference>
<name>A0A8J4QL54_9ROSI</name>
<dbReference type="InterPro" id="IPR032675">
    <property type="entry name" value="LRR_dom_sf"/>
</dbReference>
<feature type="region of interest" description="Disordered" evidence="1">
    <location>
        <begin position="877"/>
        <end position="899"/>
    </location>
</feature>
<dbReference type="SUPFAM" id="SSF52047">
    <property type="entry name" value="RNI-like"/>
    <property type="match status" value="1"/>
</dbReference>
<evidence type="ECO:0000256" key="1">
    <source>
        <dbReference type="SAM" id="MobiDB-lite"/>
    </source>
</evidence>
<keyword evidence="4" id="KW-1185">Reference proteome</keyword>
<gene>
    <name evidence="3" type="ORF">CMV_025862</name>
</gene>
<proteinExistence type="predicted"/>
<dbReference type="PANTHER" id="PTHR11017">
    <property type="entry name" value="LEUCINE-RICH REPEAT-CONTAINING PROTEIN"/>
    <property type="match status" value="1"/>
</dbReference>
<dbReference type="EMBL" id="JRKL02007110">
    <property type="protein sequence ID" value="KAF3948094.1"/>
    <property type="molecule type" value="Genomic_DNA"/>
</dbReference>
<organism evidence="3 4">
    <name type="scientific">Castanea mollissima</name>
    <name type="common">Chinese chestnut</name>
    <dbReference type="NCBI Taxonomy" id="60419"/>
    <lineage>
        <taxon>Eukaryota</taxon>
        <taxon>Viridiplantae</taxon>
        <taxon>Streptophyta</taxon>
        <taxon>Embryophyta</taxon>
        <taxon>Tracheophyta</taxon>
        <taxon>Spermatophyta</taxon>
        <taxon>Magnoliopsida</taxon>
        <taxon>eudicotyledons</taxon>
        <taxon>Gunneridae</taxon>
        <taxon>Pentapetalae</taxon>
        <taxon>rosids</taxon>
        <taxon>fabids</taxon>
        <taxon>Fagales</taxon>
        <taxon>Fagaceae</taxon>
        <taxon>Castanea</taxon>
    </lineage>
</organism>
<dbReference type="SUPFAM" id="SSF52200">
    <property type="entry name" value="Toll/Interleukin receptor TIR domain"/>
    <property type="match status" value="1"/>
</dbReference>
<dbReference type="Proteomes" id="UP000737018">
    <property type="component" value="Unassembled WGS sequence"/>
</dbReference>
<dbReference type="AlphaFoldDB" id="A0A8J4QL54"/>
<dbReference type="OrthoDB" id="1733683at2759"/>
<protein>
    <recommendedName>
        <fullName evidence="2">TIR domain-containing protein</fullName>
    </recommendedName>
</protein>
<evidence type="ECO:0000313" key="4">
    <source>
        <dbReference type="Proteomes" id="UP000737018"/>
    </source>
</evidence>
<dbReference type="Gene3D" id="3.80.10.10">
    <property type="entry name" value="Ribonuclease Inhibitor"/>
    <property type="match status" value="1"/>
</dbReference>